<sequence length="185" mass="21398">MTFKPIFLAVFLISLMGCKEEVLPKPKAMLRLEYPEMATKKLDADCAYEFEYNAQANMKLKKDCALTLDYPEMKGALFISYKNVEGNLSKLMSDAQKFSYEHVSKADNILEQPFVNEEDKVYGMYYEVKGNAASQSQFYLTDSISHFVTGSLYFYTKPNYDSILPAAVHLQKDIRHIMETMRWKN</sequence>
<keyword evidence="1" id="KW-0449">Lipoprotein</keyword>
<protein>
    <submittedName>
        <fullName evidence="1">Gliding motility lipoprotein GldD</fullName>
    </submittedName>
</protein>
<proteinExistence type="predicted"/>
<name>A0ABV2TUC2_9FLAO</name>
<dbReference type="PROSITE" id="PS51257">
    <property type="entry name" value="PROKAR_LIPOPROTEIN"/>
    <property type="match status" value="1"/>
</dbReference>
<organism evidence="1 2">
    <name type="scientific">Sediminicola luteus</name>
    <dbReference type="NCBI Taxonomy" id="319238"/>
    <lineage>
        <taxon>Bacteria</taxon>
        <taxon>Pseudomonadati</taxon>
        <taxon>Bacteroidota</taxon>
        <taxon>Flavobacteriia</taxon>
        <taxon>Flavobacteriales</taxon>
        <taxon>Flavobacteriaceae</taxon>
        <taxon>Sediminicola</taxon>
    </lineage>
</organism>
<dbReference type="NCBIfam" id="TIGR03512">
    <property type="entry name" value="GldD_lipo"/>
    <property type="match status" value="1"/>
</dbReference>
<keyword evidence="2" id="KW-1185">Reference proteome</keyword>
<comment type="caution">
    <text evidence="1">The sequence shown here is derived from an EMBL/GenBank/DDBJ whole genome shotgun (WGS) entry which is preliminary data.</text>
</comment>
<reference evidence="1 2" key="1">
    <citation type="submission" date="2024-07" db="EMBL/GenBank/DDBJ databases">
        <title>The genome sequence of type strain Sediminicola luteus GDMCC 1.2596T.</title>
        <authorList>
            <person name="Liu Y."/>
        </authorList>
    </citation>
    <scope>NUCLEOTIDE SEQUENCE [LARGE SCALE GENOMIC DNA]</scope>
    <source>
        <strain evidence="1 2">GDMCC 1.2596</strain>
    </source>
</reference>
<gene>
    <name evidence="1" type="primary">gldD</name>
    <name evidence="1" type="ORF">ABXZ32_03730</name>
</gene>
<evidence type="ECO:0000313" key="2">
    <source>
        <dbReference type="Proteomes" id="UP001549773"/>
    </source>
</evidence>
<dbReference type="InterPro" id="IPR019850">
    <property type="entry name" value="GldD-like"/>
</dbReference>
<dbReference type="Proteomes" id="UP001549773">
    <property type="component" value="Unassembled WGS sequence"/>
</dbReference>
<evidence type="ECO:0000313" key="1">
    <source>
        <dbReference type="EMBL" id="MET7028487.1"/>
    </source>
</evidence>
<dbReference type="EMBL" id="JBEWYP010000002">
    <property type="protein sequence ID" value="MET7028487.1"/>
    <property type="molecule type" value="Genomic_DNA"/>
</dbReference>
<accession>A0ABV2TUC2</accession>
<dbReference type="RefSeq" id="WP_354617329.1">
    <property type="nucleotide sequence ID" value="NZ_JBEWYP010000002.1"/>
</dbReference>
<dbReference type="Pfam" id="PF25593">
    <property type="entry name" value="GldD_lipo"/>
    <property type="match status" value="1"/>
</dbReference>